<sequence>MTLEGGCQCGAVRYRIEGEPEHVALCHCADCRKSSGAPMVAWAAYTTPEFAVTAGTPSVYNSSGAAMRHFCPACGSGLYYVNEAYLPGLVDIQVATLDDPDALPPQAHIQVAERIGWMKDIAALHEFDRFPG</sequence>
<dbReference type="GO" id="GO:0046872">
    <property type="term" value="F:metal ion binding"/>
    <property type="evidence" value="ECO:0007669"/>
    <property type="project" value="UniProtKB-KW"/>
</dbReference>
<dbReference type="InterPro" id="IPR006913">
    <property type="entry name" value="CENP-V/GFA"/>
</dbReference>
<protein>
    <submittedName>
        <fullName evidence="6">GFA family protein</fullName>
    </submittedName>
</protein>
<gene>
    <name evidence="6" type="ORF">GR702_04800</name>
</gene>
<dbReference type="GO" id="GO:0016846">
    <property type="term" value="F:carbon-sulfur lyase activity"/>
    <property type="evidence" value="ECO:0007669"/>
    <property type="project" value="InterPro"/>
</dbReference>
<reference evidence="6 7" key="1">
    <citation type="submission" date="2019-12" db="EMBL/GenBank/DDBJ databases">
        <authorList>
            <person name="Feng G."/>
            <person name="Zhu H."/>
        </authorList>
    </citation>
    <scope>NUCLEOTIDE SEQUENCE [LARGE SCALE GENOMIC DNA]</scope>
    <source>
        <strain evidence="6 7">FGD1</strain>
    </source>
</reference>
<evidence type="ECO:0000256" key="4">
    <source>
        <dbReference type="ARBA" id="ARBA00023239"/>
    </source>
</evidence>
<comment type="similarity">
    <text evidence="1">Belongs to the Gfa family.</text>
</comment>
<dbReference type="Pfam" id="PF04828">
    <property type="entry name" value="GFA"/>
    <property type="match status" value="1"/>
</dbReference>
<evidence type="ECO:0000256" key="3">
    <source>
        <dbReference type="ARBA" id="ARBA00022833"/>
    </source>
</evidence>
<keyword evidence="3" id="KW-0862">Zinc</keyword>
<dbReference type="EMBL" id="WVTD01000002">
    <property type="protein sequence ID" value="MYL97091.1"/>
    <property type="molecule type" value="Genomic_DNA"/>
</dbReference>
<feature type="domain" description="CENP-V/GFA" evidence="5">
    <location>
        <begin position="3"/>
        <end position="107"/>
    </location>
</feature>
<dbReference type="PANTHER" id="PTHR33337">
    <property type="entry name" value="GFA DOMAIN-CONTAINING PROTEIN"/>
    <property type="match status" value="1"/>
</dbReference>
<accession>A0A7X4GEG2</accession>
<keyword evidence="7" id="KW-1185">Reference proteome</keyword>
<dbReference type="SUPFAM" id="SSF51316">
    <property type="entry name" value="Mss4-like"/>
    <property type="match status" value="1"/>
</dbReference>
<dbReference type="AlphaFoldDB" id="A0A7X4GEG2"/>
<evidence type="ECO:0000256" key="1">
    <source>
        <dbReference type="ARBA" id="ARBA00005495"/>
    </source>
</evidence>
<keyword evidence="2" id="KW-0479">Metal-binding</keyword>
<keyword evidence="4" id="KW-0456">Lyase</keyword>
<dbReference type="PANTHER" id="PTHR33337:SF40">
    <property type="entry name" value="CENP-V_GFA DOMAIN-CONTAINING PROTEIN-RELATED"/>
    <property type="match status" value="1"/>
</dbReference>
<dbReference type="RefSeq" id="WP_160984817.1">
    <property type="nucleotide sequence ID" value="NZ_WVTD01000002.1"/>
</dbReference>
<dbReference type="InterPro" id="IPR011057">
    <property type="entry name" value="Mss4-like_sf"/>
</dbReference>
<evidence type="ECO:0000259" key="5">
    <source>
        <dbReference type="PROSITE" id="PS51891"/>
    </source>
</evidence>
<evidence type="ECO:0000313" key="7">
    <source>
        <dbReference type="Proteomes" id="UP000465810"/>
    </source>
</evidence>
<dbReference type="Gene3D" id="3.90.1590.10">
    <property type="entry name" value="glutathione-dependent formaldehyde- activating enzyme (gfa)"/>
    <property type="match status" value="1"/>
</dbReference>
<evidence type="ECO:0000256" key="2">
    <source>
        <dbReference type="ARBA" id="ARBA00022723"/>
    </source>
</evidence>
<evidence type="ECO:0000313" key="6">
    <source>
        <dbReference type="EMBL" id="MYL97091.1"/>
    </source>
</evidence>
<organism evidence="6 7">
    <name type="scientific">Novosphingobium silvae</name>
    <dbReference type="NCBI Taxonomy" id="2692619"/>
    <lineage>
        <taxon>Bacteria</taxon>
        <taxon>Pseudomonadati</taxon>
        <taxon>Pseudomonadota</taxon>
        <taxon>Alphaproteobacteria</taxon>
        <taxon>Sphingomonadales</taxon>
        <taxon>Sphingomonadaceae</taxon>
        <taxon>Novosphingobium</taxon>
    </lineage>
</organism>
<name>A0A7X4GEG2_9SPHN</name>
<dbReference type="Proteomes" id="UP000465810">
    <property type="component" value="Unassembled WGS sequence"/>
</dbReference>
<proteinExistence type="inferred from homology"/>
<dbReference type="PROSITE" id="PS51891">
    <property type="entry name" value="CENP_V_GFA"/>
    <property type="match status" value="1"/>
</dbReference>
<comment type="caution">
    <text evidence="6">The sequence shown here is derived from an EMBL/GenBank/DDBJ whole genome shotgun (WGS) entry which is preliminary data.</text>
</comment>